<evidence type="ECO:0000256" key="6">
    <source>
        <dbReference type="ARBA" id="ARBA00023211"/>
    </source>
</evidence>
<dbReference type="AlphaFoldDB" id="A0A830EDF4"/>
<evidence type="ECO:0000313" key="13">
    <source>
        <dbReference type="Proteomes" id="UP000657075"/>
    </source>
</evidence>
<comment type="pathway">
    <text evidence="8">Carbohydrate biosynthesis; gluconeogenesis.</text>
</comment>
<dbReference type="GO" id="GO:0019543">
    <property type="term" value="P:propionate catabolic process"/>
    <property type="evidence" value="ECO:0007669"/>
    <property type="project" value="TreeGrafter"/>
</dbReference>
<evidence type="ECO:0000256" key="8">
    <source>
        <dbReference type="HAMAP-Rule" id="MF_00452"/>
    </source>
</evidence>
<dbReference type="EMBL" id="BMNM01000003">
    <property type="protein sequence ID" value="GGI74375.1"/>
    <property type="molecule type" value="Genomic_DNA"/>
</dbReference>
<comment type="caution">
    <text evidence="8">Lacks conserved residue(s) required for the propagation of feature annotation.</text>
</comment>
<dbReference type="EC" id="4.1.1.32" evidence="8"/>
<evidence type="ECO:0000256" key="4">
    <source>
        <dbReference type="ARBA" id="ARBA00022793"/>
    </source>
</evidence>
<proteinExistence type="inferred from homology"/>
<organism evidence="12 13">
    <name type="scientific">Vulcanisaeta souniana JCM 11219</name>
    <dbReference type="NCBI Taxonomy" id="1293586"/>
    <lineage>
        <taxon>Archaea</taxon>
        <taxon>Thermoproteota</taxon>
        <taxon>Thermoprotei</taxon>
        <taxon>Thermoproteales</taxon>
        <taxon>Thermoproteaceae</taxon>
        <taxon>Vulcanisaeta</taxon>
    </lineage>
</organism>
<dbReference type="UniPathway" id="UPA00138"/>
<feature type="binding site" evidence="8">
    <location>
        <begin position="226"/>
        <end position="228"/>
    </location>
    <ligand>
        <name>substrate</name>
    </ligand>
</feature>
<dbReference type="InterPro" id="IPR008209">
    <property type="entry name" value="PEP_carboxykinase_GTP"/>
</dbReference>
<dbReference type="GO" id="GO:0033993">
    <property type="term" value="P:response to lipid"/>
    <property type="evidence" value="ECO:0007669"/>
    <property type="project" value="TreeGrafter"/>
</dbReference>
<comment type="subcellular location">
    <subcellularLocation>
        <location evidence="8">Cytoplasm</location>
    </subcellularLocation>
</comment>
<feature type="binding site" evidence="8">
    <location>
        <position position="235"/>
    </location>
    <ligand>
        <name>Mn(2+)</name>
        <dbReference type="ChEBI" id="CHEBI:29035"/>
    </ligand>
</feature>
<sequence>MDPNNPDEVNRVLRSKLSDETYRRLMSIRNPELYKFITWAIDLCKPSSVFISTGSPEDLDYIRRKAIETGEEIPLKTPGHTVHFDSPYDQARARDDTAILLPGGQKLPFVRTKDRDEGLREIFSLLDGIMKGREMLVGFYSLGPKGSPFSILAVQITDSYYVMHNENILYRIAYDEFVKQGERARFLRFLHSQGELNEMKQSKNIKQRRIYIDLPGETVYSVNTQYGGNSIGLKKLALRLTIKRAMEEGWLSEHMFLIGVEGPRGRVTYFTGAFPSYSGKTSTAMIGRLLGDDLAFLRNFNGEVKAVNPEVGVFGIIEGINPADDPLIYEVLTKPNEIIFSNILVTENGEVYWNGMGKPEPERGINYTGKWWKGKTDEKGNPVPPSHPNARFTVSLKAFKNLDPAYDDPNGVVVGGIIFGGRDPDTLVPVFESFNWEHGVVTIAASLESERTAAVIGKPGEREFNPMANLDFLSVDLGVYITNYLKFGGSLTRPPKIFGVNYFLRDEQGRFLNSKEDKRVWLQWMERRIHNELNAITTPIGYIPRYEDLKVLFREVLNREYRLEDYTKQFAIRTGKLLEKIDRVWKIYSEIPTMPRRFFEVLEEQRQRLLDVRSKYGDVIPPQKFE</sequence>
<dbReference type="OrthoDB" id="55875at2157"/>
<dbReference type="GeneID" id="76206921"/>
<dbReference type="GO" id="GO:0030145">
    <property type="term" value="F:manganese ion binding"/>
    <property type="evidence" value="ECO:0007669"/>
    <property type="project" value="UniProtKB-UniRule"/>
</dbReference>
<dbReference type="Proteomes" id="UP001060771">
    <property type="component" value="Chromosome"/>
</dbReference>
<comment type="function">
    <text evidence="8">Catalyzes the conversion of oxaloacetate (OAA) to phosphoenolpyruvate (PEP), the rate-limiting step in the metabolic pathway that produces glucose from lactate and other precursors derived from the citric acid cycle.</text>
</comment>
<dbReference type="NCBIfam" id="NF003253">
    <property type="entry name" value="PRK04210.1"/>
    <property type="match status" value="1"/>
</dbReference>
<dbReference type="GO" id="GO:0071333">
    <property type="term" value="P:cellular response to glucose stimulus"/>
    <property type="evidence" value="ECO:0007669"/>
    <property type="project" value="TreeGrafter"/>
</dbReference>
<dbReference type="GO" id="GO:0042594">
    <property type="term" value="P:response to starvation"/>
    <property type="evidence" value="ECO:0007669"/>
    <property type="project" value="TreeGrafter"/>
</dbReference>
<evidence type="ECO:0000259" key="10">
    <source>
        <dbReference type="Pfam" id="PF17297"/>
    </source>
</evidence>
<reference evidence="12" key="1">
    <citation type="journal article" date="2014" name="Int. J. Syst. Evol. Microbiol.">
        <title>Complete genome sequence of Corynebacterium casei LMG S-19264T (=DSM 44701T), isolated from a smear-ripened cheese.</title>
        <authorList>
            <consortium name="US DOE Joint Genome Institute (JGI-PGF)"/>
            <person name="Walter F."/>
            <person name="Albersmeier A."/>
            <person name="Kalinowski J."/>
            <person name="Ruckert C."/>
        </authorList>
    </citation>
    <scope>NUCLEOTIDE SEQUENCE</scope>
    <source>
        <strain evidence="12">JCM 11219</strain>
    </source>
</reference>
<name>A0A830EDF4_9CREN</name>
<dbReference type="GO" id="GO:0005829">
    <property type="term" value="C:cytosol"/>
    <property type="evidence" value="ECO:0007669"/>
    <property type="project" value="TreeGrafter"/>
</dbReference>
<dbReference type="GO" id="GO:0005525">
    <property type="term" value="F:GTP binding"/>
    <property type="evidence" value="ECO:0007669"/>
    <property type="project" value="UniProtKB-UniRule"/>
</dbReference>
<dbReference type="GO" id="GO:0004613">
    <property type="term" value="F:phosphoenolpyruvate carboxykinase (GTP) activity"/>
    <property type="evidence" value="ECO:0007669"/>
    <property type="project" value="UniProtKB-UniRule"/>
</dbReference>
<keyword evidence="5 8" id="KW-0342">GTP-binding</keyword>
<evidence type="ECO:0000259" key="9">
    <source>
        <dbReference type="Pfam" id="PF00821"/>
    </source>
</evidence>
<dbReference type="Gene3D" id="2.170.8.10">
    <property type="entry name" value="Phosphoenolpyruvate Carboxykinase, domain 2"/>
    <property type="match status" value="1"/>
</dbReference>
<evidence type="ECO:0000256" key="2">
    <source>
        <dbReference type="ARBA" id="ARBA00022723"/>
    </source>
</evidence>
<feature type="binding site" evidence="8">
    <location>
        <position position="92"/>
    </location>
    <ligand>
        <name>substrate</name>
    </ligand>
</feature>
<dbReference type="PANTHER" id="PTHR11561">
    <property type="entry name" value="PHOSPHOENOLPYRUVATE CARBOXYKINASE"/>
    <property type="match status" value="1"/>
</dbReference>
<dbReference type="InterPro" id="IPR035077">
    <property type="entry name" value="PEP_carboxykinase_GTP_C"/>
</dbReference>
<feature type="binding site" evidence="8">
    <location>
        <position position="276"/>
    </location>
    <ligand>
        <name>substrate</name>
    </ligand>
</feature>
<keyword evidence="14" id="KW-1185">Reference proteome</keyword>
<feature type="active site" evidence="8">
    <location>
        <position position="278"/>
    </location>
</feature>
<dbReference type="Gene3D" id="3.40.449.10">
    <property type="entry name" value="Phosphoenolpyruvate Carboxykinase, domain 1"/>
    <property type="match status" value="1"/>
</dbReference>
<dbReference type="PIRSF" id="PIRSF001348">
    <property type="entry name" value="PEP_carboxykinase_GTP"/>
    <property type="match status" value="1"/>
</dbReference>
<keyword evidence="6 8" id="KW-0464">Manganese</keyword>
<dbReference type="Pfam" id="PF17297">
    <property type="entry name" value="PEPCK_N"/>
    <property type="match status" value="1"/>
</dbReference>
<evidence type="ECO:0000256" key="1">
    <source>
        <dbReference type="ARBA" id="ARBA00005796"/>
    </source>
</evidence>
<evidence type="ECO:0000256" key="7">
    <source>
        <dbReference type="ARBA" id="ARBA00023239"/>
    </source>
</evidence>
<dbReference type="GO" id="GO:0046327">
    <property type="term" value="P:glycerol biosynthetic process from pyruvate"/>
    <property type="evidence" value="ECO:0007669"/>
    <property type="project" value="TreeGrafter"/>
</dbReference>
<reference evidence="11" key="4">
    <citation type="journal article" date="2023" name="Microbiol. Resour. Announc.">
        <title>Complete Genome Sequence of Vulcanisaeta souniana Strain IC-059, a Hyperthermophilic Archaeon Isolated from Hot Spring Water in Japan.</title>
        <authorList>
            <person name="Kato S."/>
            <person name="Itoh T."/>
            <person name="Wu L."/>
            <person name="Ma J."/>
            <person name="Ohkuma M."/>
        </authorList>
    </citation>
    <scope>NUCLEOTIDE SEQUENCE</scope>
    <source>
        <strain evidence="11">JCM 11219</strain>
    </source>
</reference>
<feature type="domain" description="Phosphoenolpyruvate carboxykinase GTP-utilising N-terminal" evidence="10">
    <location>
        <begin position="35"/>
        <end position="245"/>
    </location>
</feature>
<dbReference type="Pfam" id="PF00821">
    <property type="entry name" value="PEPCK_GTP"/>
    <property type="match status" value="1"/>
</dbReference>
<dbReference type="SUPFAM" id="SSF68923">
    <property type="entry name" value="PEP carboxykinase N-terminal domain"/>
    <property type="match status" value="1"/>
</dbReference>
<feature type="binding site" evidence="8">
    <location>
        <position position="254"/>
    </location>
    <ligand>
        <name>Mn(2+)</name>
        <dbReference type="ChEBI" id="CHEBI:29035"/>
    </ligand>
</feature>
<dbReference type="Proteomes" id="UP000657075">
    <property type="component" value="Unassembled WGS sequence"/>
</dbReference>
<keyword evidence="8" id="KW-0963">Cytoplasm</keyword>
<dbReference type="RefSeq" id="WP_188602867.1">
    <property type="nucleotide sequence ID" value="NZ_AP026830.1"/>
</dbReference>
<dbReference type="PANTHER" id="PTHR11561:SF0">
    <property type="entry name" value="PHOSPHOENOLPYRUVATE CARBOXYKINASE [GTP]-RELATED"/>
    <property type="match status" value="1"/>
</dbReference>
<reference evidence="12" key="2">
    <citation type="submission" date="2020-09" db="EMBL/GenBank/DDBJ databases">
        <authorList>
            <person name="Sun Q."/>
            <person name="Ohkuma M."/>
        </authorList>
    </citation>
    <scope>NUCLEOTIDE SEQUENCE</scope>
    <source>
        <strain evidence="12">JCM 11219</strain>
    </source>
</reference>
<comment type="catalytic activity">
    <reaction evidence="8">
        <text>oxaloacetate + GTP = phosphoenolpyruvate + GDP + CO2</text>
        <dbReference type="Rhea" id="RHEA:10388"/>
        <dbReference type="ChEBI" id="CHEBI:16452"/>
        <dbReference type="ChEBI" id="CHEBI:16526"/>
        <dbReference type="ChEBI" id="CHEBI:37565"/>
        <dbReference type="ChEBI" id="CHEBI:58189"/>
        <dbReference type="ChEBI" id="CHEBI:58702"/>
        <dbReference type="EC" id="4.1.1.32"/>
    </reaction>
</comment>
<comment type="similarity">
    <text evidence="1 8">Belongs to the phosphoenolpyruvate carboxykinase [GTP] family.</text>
</comment>
<feature type="binding site" evidence="8">
    <location>
        <position position="391"/>
    </location>
    <ligand>
        <name>GTP</name>
        <dbReference type="ChEBI" id="CHEBI:37565"/>
    </ligand>
</feature>
<keyword evidence="4 8" id="KW-0210">Decarboxylase</keyword>
<accession>A0A830EDF4</accession>
<comment type="cofactor">
    <cofactor evidence="8">
        <name>Mn(2+)</name>
        <dbReference type="ChEBI" id="CHEBI:29035"/>
    </cofactor>
    <text evidence="8">Binds 1 Mn(2+) ion per subunit.</text>
</comment>
<gene>
    <name evidence="8" type="primary">pckG</name>
    <name evidence="12" type="ORF">GCM10007112_08910</name>
    <name evidence="11" type="ORF">Vsou_13740</name>
</gene>
<feature type="binding site" evidence="8">
    <location>
        <position position="293"/>
    </location>
    <ligand>
        <name>Mn(2+)</name>
        <dbReference type="ChEBI" id="CHEBI:29035"/>
    </ligand>
</feature>
<keyword evidence="3 8" id="KW-0547">Nucleotide-binding</keyword>
<evidence type="ECO:0000256" key="3">
    <source>
        <dbReference type="ARBA" id="ARBA00022741"/>
    </source>
</evidence>
<feature type="binding site" evidence="8">
    <location>
        <position position="422"/>
    </location>
    <ligand>
        <name>GTP</name>
        <dbReference type="ChEBI" id="CHEBI:37565"/>
    </ligand>
</feature>
<protein>
    <recommendedName>
        <fullName evidence="8">Phosphoenolpyruvate carboxykinase [GTP]</fullName>
        <shortName evidence="8">PEP carboxykinase</shortName>
        <shortName evidence="8">PEPCK</shortName>
        <ecNumber evidence="8">4.1.1.32</ecNumber>
    </recommendedName>
    <alternativeName>
        <fullName evidence="8">GTP-dependent phosphoenolpyruvate carboxykinase</fullName>
        <shortName evidence="8">GTP-PEPCK</shortName>
    </alternativeName>
</protein>
<reference evidence="14" key="3">
    <citation type="submission" date="2022-09" db="EMBL/GenBank/DDBJ databases">
        <title>Complete genome sequence of Vulcanisaeta souniana.</title>
        <authorList>
            <person name="Kato S."/>
            <person name="Itoh T."/>
            <person name="Ohkuma M."/>
        </authorList>
    </citation>
    <scope>NUCLEOTIDE SEQUENCE [LARGE SCALE GENOMIC DNA]</scope>
    <source>
        <strain evidence="14">JCM 11219</strain>
    </source>
</reference>
<dbReference type="InterPro" id="IPR008210">
    <property type="entry name" value="PEP_carboxykinase_N"/>
</dbReference>
<dbReference type="GO" id="GO:0006094">
    <property type="term" value="P:gluconeogenesis"/>
    <property type="evidence" value="ECO:0007669"/>
    <property type="project" value="UniProtKB-UniRule"/>
</dbReference>
<dbReference type="SUPFAM" id="SSF53795">
    <property type="entry name" value="PEP carboxykinase-like"/>
    <property type="match status" value="1"/>
</dbReference>
<evidence type="ECO:0000256" key="5">
    <source>
        <dbReference type="ARBA" id="ARBA00023134"/>
    </source>
</evidence>
<dbReference type="HAMAP" id="MF_00452">
    <property type="entry name" value="PEPCK_GTP"/>
    <property type="match status" value="1"/>
</dbReference>
<feature type="domain" description="Phosphoenolpyruvate carboxykinase C-terminal P-loop" evidence="9">
    <location>
        <begin position="250"/>
        <end position="608"/>
    </location>
</feature>
<dbReference type="GO" id="GO:0006107">
    <property type="term" value="P:oxaloacetate metabolic process"/>
    <property type="evidence" value="ECO:0007669"/>
    <property type="project" value="TreeGrafter"/>
</dbReference>
<evidence type="ECO:0000313" key="11">
    <source>
        <dbReference type="EMBL" id="BDR92281.1"/>
    </source>
</evidence>
<keyword evidence="8" id="KW-0312">Gluconeogenesis</keyword>
<feature type="binding site" evidence="8">
    <location>
        <begin position="389"/>
        <end position="391"/>
    </location>
    <ligand>
        <name>substrate</name>
    </ligand>
</feature>
<evidence type="ECO:0000313" key="12">
    <source>
        <dbReference type="EMBL" id="GGI74375.1"/>
    </source>
</evidence>
<keyword evidence="2 8" id="KW-0479">Metal-binding</keyword>
<dbReference type="InterPro" id="IPR035078">
    <property type="entry name" value="PEP_carboxykinase_GTP_N"/>
</dbReference>
<dbReference type="EMBL" id="AP026830">
    <property type="protein sequence ID" value="BDR92281.1"/>
    <property type="molecule type" value="Genomic_DNA"/>
</dbReference>
<keyword evidence="7 8" id="KW-0456">Lyase</keyword>
<evidence type="ECO:0000313" key="14">
    <source>
        <dbReference type="Proteomes" id="UP001060771"/>
    </source>
</evidence>
<dbReference type="Gene3D" id="3.90.228.20">
    <property type="match status" value="1"/>
</dbReference>
<dbReference type="InterPro" id="IPR013035">
    <property type="entry name" value="PEP_carboxykinase_C"/>
</dbReference>